<gene>
    <name evidence="7" type="ORF">ETD86_02500</name>
</gene>
<comment type="caution">
    <text evidence="7">The sequence shown here is derived from an EMBL/GenBank/DDBJ whole genome shotgun (WGS) entry which is preliminary data.</text>
</comment>
<evidence type="ECO:0000256" key="4">
    <source>
        <dbReference type="ARBA" id="ARBA00023163"/>
    </source>
</evidence>
<dbReference type="GO" id="GO:0003677">
    <property type="term" value="F:DNA binding"/>
    <property type="evidence" value="ECO:0007669"/>
    <property type="project" value="UniProtKB-KW"/>
</dbReference>
<dbReference type="Pfam" id="PF13191">
    <property type="entry name" value="AAA_16"/>
    <property type="match status" value="1"/>
</dbReference>
<dbReference type="Gene3D" id="1.10.10.10">
    <property type="entry name" value="Winged helix-like DNA-binding domain superfamily/Winged helix DNA-binding domain"/>
    <property type="match status" value="2"/>
</dbReference>
<feature type="domain" description="Bacterial transcriptional activator" evidence="6">
    <location>
        <begin position="96"/>
        <end position="240"/>
    </location>
</feature>
<dbReference type="GO" id="GO:0000160">
    <property type="term" value="P:phosphorelay signal transduction system"/>
    <property type="evidence" value="ECO:0007669"/>
    <property type="project" value="InterPro"/>
</dbReference>
<dbReference type="SMART" id="SM01043">
    <property type="entry name" value="BTAD"/>
    <property type="match status" value="1"/>
</dbReference>
<evidence type="ECO:0000256" key="3">
    <source>
        <dbReference type="ARBA" id="ARBA00023125"/>
    </source>
</evidence>
<dbReference type="SUPFAM" id="SSF48452">
    <property type="entry name" value="TPR-like"/>
    <property type="match status" value="2"/>
</dbReference>
<dbReference type="PANTHER" id="PTHR35807:SF1">
    <property type="entry name" value="TRANSCRIPTIONAL REGULATOR REDD"/>
    <property type="match status" value="1"/>
</dbReference>
<proteinExistence type="inferred from homology"/>
<evidence type="ECO:0000313" key="8">
    <source>
        <dbReference type="Proteomes" id="UP000309128"/>
    </source>
</evidence>
<name>A0A5S4FW95_9ACTN</name>
<comment type="similarity">
    <text evidence="1">Belongs to the AfsR/DnrI/RedD regulatory family.</text>
</comment>
<dbReference type="SMART" id="SM00862">
    <property type="entry name" value="Trans_reg_C"/>
    <property type="match status" value="1"/>
</dbReference>
<dbReference type="PRINTS" id="PR00364">
    <property type="entry name" value="DISEASERSIST"/>
</dbReference>
<dbReference type="GO" id="GO:0006355">
    <property type="term" value="P:regulation of DNA-templated transcription"/>
    <property type="evidence" value="ECO:0007669"/>
    <property type="project" value="InterPro"/>
</dbReference>
<protein>
    <submittedName>
        <fullName evidence="7">Tetratricopeptide repeat protein</fullName>
    </submittedName>
</protein>
<keyword evidence="3" id="KW-0238">DNA-binding</keyword>
<dbReference type="Pfam" id="PF03704">
    <property type="entry name" value="BTAD"/>
    <property type="match status" value="1"/>
</dbReference>
<dbReference type="SUPFAM" id="SSF52540">
    <property type="entry name" value="P-loop containing nucleoside triphosphate hydrolases"/>
    <property type="match status" value="1"/>
</dbReference>
<dbReference type="InterPro" id="IPR036388">
    <property type="entry name" value="WH-like_DNA-bd_sf"/>
</dbReference>
<keyword evidence="8" id="KW-1185">Reference proteome</keyword>
<dbReference type="GO" id="GO:0043531">
    <property type="term" value="F:ADP binding"/>
    <property type="evidence" value="ECO:0007669"/>
    <property type="project" value="InterPro"/>
</dbReference>
<accession>A0A5S4FW95</accession>
<dbReference type="Gene3D" id="3.40.50.300">
    <property type="entry name" value="P-loop containing nucleotide triphosphate hydrolases"/>
    <property type="match status" value="1"/>
</dbReference>
<organism evidence="7 8">
    <name type="scientific">Nonomuraea turkmeniaca</name>
    <dbReference type="NCBI Taxonomy" id="103838"/>
    <lineage>
        <taxon>Bacteria</taxon>
        <taxon>Bacillati</taxon>
        <taxon>Actinomycetota</taxon>
        <taxon>Actinomycetes</taxon>
        <taxon>Streptosporangiales</taxon>
        <taxon>Streptosporangiaceae</taxon>
        <taxon>Nonomuraea</taxon>
    </lineage>
</organism>
<dbReference type="InterPro" id="IPR001867">
    <property type="entry name" value="OmpR/PhoB-type_DNA-bd"/>
</dbReference>
<evidence type="ECO:0000256" key="2">
    <source>
        <dbReference type="ARBA" id="ARBA00023015"/>
    </source>
</evidence>
<dbReference type="InterPro" id="IPR005158">
    <property type="entry name" value="BTAD"/>
</dbReference>
<dbReference type="InterPro" id="IPR016032">
    <property type="entry name" value="Sig_transdc_resp-reg_C-effctor"/>
</dbReference>
<dbReference type="Gene3D" id="1.25.40.10">
    <property type="entry name" value="Tetratricopeptide repeat domain"/>
    <property type="match status" value="3"/>
</dbReference>
<dbReference type="InterPro" id="IPR019734">
    <property type="entry name" value="TPR_rpt"/>
</dbReference>
<dbReference type="AlphaFoldDB" id="A0A5S4FW95"/>
<keyword evidence="2" id="KW-0805">Transcription regulation</keyword>
<dbReference type="InterPro" id="IPR027417">
    <property type="entry name" value="P-loop_NTPase"/>
</dbReference>
<dbReference type="InterPro" id="IPR051677">
    <property type="entry name" value="AfsR-DnrI-RedD_regulator"/>
</dbReference>
<dbReference type="SMART" id="SM00028">
    <property type="entry name" value="TPR"/>
    <property type="match status" value="3"/>
</dbReference>
<dbReference type="InterPro" id="IPR011990">
    <property type="entry name" value="TPR-like_helical_dom_sf"/>
</dbReference>
<dbReference type="OrthoDB" id="5521887at2"/>
<dbReference type="Proteomes" id="UP000309128">
    <property type="component" value="Unassembled WGS sequence"/>
</dbReference>
<dbReference type="InterPro" id="IPR041664">
    <property type="entry name" value="AAA_16"/>
</dbReference>
<reference evidence="7 8" key="1">
    <citation type="submission" date="2019-05" db="EMBL/GenBank/DDBJ databases">
        <title>Draft genome sequence of Nonomuraea turkmeniaca DSM 43926.</title>
        <authorList>
            <person name="Saricaoglu S."/>
            <person name="Isik K."/>
        </authorList>
    </citation>
    <scope>NUCLEOTIDE SEQUENCE [LARGE SCALE GENOMIC DNA]</scope>
    <source>
        <strain evidence="7 8">DSM 43926</strain>
    </source>
</reference>
<dbReference type="PANTHER" id="PTHR35807">
    <property type="entry name" value="TRANSCRIPTIONAL REGULATOR REDD-RELATED"/>
    <property type="match status" value="1"/>
</dbReference>
<dbReference type="CDD" id="cd15831">
    <property type="entry name" value="BTAD"/>
    <property type="match status" value="1"/>
</dbReference>
<dbReference type="SUPFAM" id="SSF46894">
    <property type="entry name" value="C-terminal effector domain of the bipartite response regulators"/>
    <property type="match status" value="1"/>
</dbReference>
<dbReference type="RefSeq" id="WP_138664431.1">
    <property type="nucleotide sequence ID" value="NZ_VCKY01000005.1"/>
</dbReference>
<evidence type="ECO:0000259" key="6">
    <source>
        <dbReference type="SMART" id="SM01043"/>
    </source>
</evidence>
<evidence type="ECO:0000259" key="5">
    <source>
        <dbReference type="SMART" id="SM00862"/>
    </source>
</evidence>
<evidence type="ECO:0000256" key="1">
    <source>
        <dbReference type="ARBA" id="ARBA00005820"/>
    </source>
</evidence>
<dbReference type="EMBL" id="VCKY01000005">
    <property type="protein sequence ID" value="TMR25006.1"/>
    <property type="molecule type" value="Genomic_DNA"/>
</dbReference>
<feature type="domain" description="OmpR/PhoB-type" evidence="5">
    <location>
        <begin position="17"/>
        <end position="89"/>
    </location>
</feature>
<evidence type="ECO:0000313" key="7">
    <source>
        <dbReference type="EMBL" id="TMR25006.1"/>
    </source>
</evidence>
<sequence>MSPLFRVLGPLQADVEGMPLALGPPQARAVLALLLLRPRDVISMQRLADQLWEGRPPPSARVQLQGLLSDLRRRLGKGLIVTRAPGYLLDIPPGSVDLDLFRQHVAEARRLIGDGHTAAGAARLRAGLGLWRGEPFADIQVSAVREAAGQLAELRLAAIEDRADADLRLGGSPELLEELGDLIARHPLRERLRGHLMTALARSGRVPEALEIYHEGRKLLFDELGVQPSAALRAVHAGILRAEPGLSPSAARPRRSPVPNTLPPDVSVFVGREAQSRELIELLTTARSRPVPLVIAVTGAGGVGKSAFVVHLATQIRDAYPDGQLYLHLQGTRSRPVSPATALARLLRALGVPVDAVPPDLDERTELYRNLAGGRSLLLVLDDVADESQLRPLLPADPRCAVLVTSRRRLAGIDHVRPAPLDLLDERESIDLLRGVLGDARVAAEPEAAGELAAYCGGLPLALRIAAARLRHRPEMTLEDLAVRLGRDRLDWLEVGDVAVRASIALSYSQLDGQRRRLFRRLGLPAMAEFEGWTAAALLDTDLASAERLLDELVAVHLVEPAHRGVTGPRYQLHDLIHLAAGELAAEEEPSGERRAALGRVLHGWHDLAAVADGRLPHWYDLDPAPAPGWQVPAAIRTAVEANAPAWFDEEAYLLGSVVRQAADEGFPQVAWPLAQRVSAYFDIRGRYDEWFDVLRDGLRAAEQAGDRPGSACMLGLLADVESSRDRYDVALANAERALEAYGKLPPGEVPVFDDEDRTGDPEVARRTRALEEARRSGDPMAVGWAIYDLIFARRNAGLSGGYLPLFEEARGAFAACGAGMSELWTVKNLGLSYFKRRRLHDAAECIAQARAIIRRFQLGEHTLAGSDIALVYAANSRFDEAERLARAELEQARTQDNPWTVARALSTIGRLAHDRGDHQAAMASYLEALAVWRQLNVPSRIVATTRALAVVSDDLGDAEAAELYRAEEGRAIAGAPPTA</sequence>
<keyword evidence="4" id="KW-0804">Transcription</keyword>